<evidence type="ECO:0000256" key="6">
    <source>
        <dbReference type="ARBA" id="ARBA00022723"/>
    </source>
</evidence>
<dbReference type="SUPFAM" id="SSF55821">
    <property type="entry name" value="YrdC/RibB"/>
    <property type="match status" value="1"/>
</dbReference>
<gene>
    <name evidence="13" type="ORF">AMATHDRAFT_74618</name>
</gene>
<comment type="function">
    <text evidence="12">Catalyzes the conversion of D-ribulose 5-phosphate to formate and 3,4-dihydroxy-2-butanone 4-phosphate.</text>
</comment>
<dbReference type="InterPro" id="IPR000422">
    <property type="entry name" value="DHBP_synthase_RibB"/>
</dbReference>
<keyword evidence="7 12" id="KW-0460">Magnesium</keyword>
<comment type="cofactor">
    <cofactor evidence="12">
        <name>Mg(2+)</name>
        <dbReference type="ChEBI" id="CHEBI:18420"/>
    </cofactor>
    <cofactor evidence="12">
        <name>Mn(2+)</name>
        <dbReference type="ChEBI" id="CHEBI:29035"/>
    </cofactor>
    <text evidence="12">Binds 2 divalent metal cations per subunit. Magnesium or manganese.</text>
</comment>
<keyword evidence="8" id="KW-0318">Glutathionylation</keyword>
<proteinExistence type="inferred from homology"/>
<accession>A0A2A9NLR8</accession>
<keyword evidence="10 12" id="KW-0456">Lyase</keyword>
<keyword evidence="6 12" id="KW-0479">Metal-binding</keyword>
<evidence type="ECO:0000313" key="13">
    <source>
        <dbReference type="EMBL" id="PFH51925.1"/>
    </source>
</evidence>
<name>A0A2A9NLR8_9AGAR</name>
<comment type="subunit">
    <text evidence="2 12">Homodimer.</text>
</comment>
<dbReference type="GO" id="GO:0005829">
    <property type="term" value="C:cytosol"/>
    <property type="evidence" value="ECO:0007669"/>
    <property type="project" value="TreeGrafter"/>
</dbReference>
<dbReference type="Proteomes" id="UP000242287">
    <property type="component" value="Unassembled WGS sequence"/>
</dbReference>
<evidence type="ECO:0000256" key="7">
    <source>
        <dbReference type="ARBA" id="ARBA00022842"/>
    </source>
</evidence>
<dbReference type="AlphaFoldDB" id="A0A2A9NLR8"/>
<evidence type="ECO:0000256" key="9">
    <source>
        <dbReference type="ARBA" id="ARBA00023211"/>
    </source>
</evidence>
<dbReference type="GO" id="GO:0005758">
    <property type="term" value="C:mitochondrial intermembrane space"/>
    <property type="evidence" value="ECO:0007669"/>
    <property type="project" value="TreeGrafter"/>
</dbReference>
<evidence type="ECO:0000256" key="8">
    <source>
        <dbReference type="ARBA" id="ARBA00023206"/>
    </source>
</evidence>
<comment type="pathway">
    <text evidence="1 12">Cofactor biosynthesis; riboflavin biosynthesis; 2-hydroxy-3-oxobutyl phosphate from D-ribulose 5-phosphate: step 1/1.</text>
</comment>
<dbReference type="EMBL" id="KZ301983">
    <property type="protein sequence ID" value="PFH51925.1"/>
    <property type="molecule type" value="Genomic_DNA"/>
</dbReference>
<dbReference type="GO" id="GO:0046872">
    <property type="term" value="F:metal ion binding"/>
    <property type="evidence" value="ECO:0007669"/>
    <property type="project" value="UniProtKB-KW"/>
</dbReference>
<keyword evidence="5 12" id="KW-0686">Riboflavin biosynthesis</keyword>
<dbReference type="FunFam" id="3.90.870.10:FF:000002">
    <property type="entry name" value="3,4-dihydroxy-2-butanone 4-phosphate synthase"/>
    <property type="match status" value="1"/>
</dbReference>
<dbReference type="STRING" id="703135.A0A2A9NLR8"/>
<sequence length="224" mass="24592">MEVQHPPKRASFAFDPMEDALAAFAAGQFLVVMDDENRENEGDLIIAANQCTTEKMAWMIKHTSGYICVALPGDRLQQLKIPMMVEDNEDPHRTAYAVTVDYAHGTTTGISAHDRALTVRALASPTSTALDFTRPGHMVPLRARDGGVITRKGHTESAIDLCLLTGQRPAGVLCELVNDNAQGTMARRDDCRAFADRWGLKMISVEMLAQWRKQHAPSGVNTTT</sequence>
<evidence type="ECO:0000256" key="3">
    <source>
        <dbReference type="ARBA" id="ARBA00012153"/>
    </source>
</evidence>
<evidence type="ECO:0000256" key="1">
    <source>
        <dbReference type="ARBA" id="ARBA00004904"/>
    </source>
</evidence>
<evidence type="ECO:0000256" key="10">
    <source>
        <dbReference type="ARBA" id="ARBA00023239"/>
    </source>
</evidence>
<dbReference type="EC" id="4.1.99.12" evidence="3 12"/>
<dbReference type="GO" id="GO:0008686">
    <property type="term" value="F:3,4-dihydroxy-2-butanone-4-phosphate synthase activity"/>
    <property type="evidence" value="ECO:0007669"/>
    <property type="project" value="UniProtKB-EC"/>
</dbReference>
<dbReference type="Gene3D" id="3.90.870.10">
    <property type="entry name" value="DHBP synthase"/>
    <property type="match status" value="1"/>
</dbReference>
<evidence type="ECO:0000256" key="2">
    <source>
        <dbReference type="ARBA" id="ARBA00011738"/>
    </source>
</evidence>
<evidence type="ECO:0000256" key="4">
    <source>
        <dbReference type="ARBA" id="ARBA00018836"/>
    </source>
</evidence>
<evidence type="ECO:0000256" key="11">
    <source>
        <dbReference type="ARBA" id="ARBA00060730"/>
    </source>
</evidence>
<evidence type="ECO:0000313" key="14">
    <source>
        <dbReference type="Proteomes" id="UP000242287"/>
    </source>
</evidence>
<comment type="catalytic activity">
    <reaction evidence="12">
        <text>D-ribulose 5-phosphate = (2S)-2-hydroxy-3-oxobutyl phosphate + formate + H(+)</text>
        <dbReference type="Rhea" id="RHEA:18457"/>
        <dbReference type="ChEBI" id="CHEBI:15378"/>
        <dbReference type="ChEBI" id="CHEBI:15740"/>
        <dbReference type="ChEBI" id="CHEBI:58121"/>
        <dbReference type="ChEBI" id="CHEBI:58830"/>
        <dbReference type="EC" id="4.1.99.12"/>
    </reaction>
</comment>
<dbReference type="Pfam" id="PF00926">
    <property type="entry name" value="DHBP_synthase"/>
    <property type="match status" value="1"/>
</dbReference>
<evidence type="ECO:0000256" key="5">
    <source>
        <dbReference type="ARBA" id="ARBA00022619"/>
    </source>
</evidence>
<dbReference type="NCBIfam" id="TIGR00506">
    <property type="entry name" value="ribB"/>
    <property type="match status" value="1"/>
</dbReference>
<dbReference type="PANTHER" id="PTHR21327">
    <property type="entry name" value="GTP CYCLOHYDROLASE II-RELATED"/>
    <property type="match status" value="1"/>
</dbReference>
<dbReference type="InterPro" id="IPR017945">
    <property type="entry name" value="DHBP_synth_RibB-like_a/b_dom"/>
</dbReference>
<reference evidence="13 14" key="1">
    <citation type="submission" date="2014-02" db="EMBL/GenBank/DDBJ databases">
        <title>Transposable element dynamics among asymbiotic and ectomycorrhizal Amanita fungi.</title>
        <authorList>
            <consortium name="DOE Joint Genome Institute"/>
            <person name="Hess J."/>
            <person name="Skrede I."/>
            <person name="Wolfe B."/>
            <person name="LaButti K."/>
            <person name="Ohm R.A."/>
            <person name="Grigoriev I.V."/>
            <person name="Pringle A."/>
        </authorList>
    </citation>
    <scope>NUCLEOTIDE SEQUENCE [LARGE SCALE GENOMIC DNA]</scope>
    <source>
        <strain evidence="13 14">SKay4041</strain>
    </source>
</reference>
<protein>
    <recommendedName>
        <fullName evidence="4 12">3,4-dihydroxy-2-butanone 4-phosphate synthase</fullName>
        <shortName evidence="12">DHBP synthase</shortName>
        <ecNumber evidence="3 12">4.1.99.12</ecNumber>
    </recommendedName>
</protein>
<keyword evidence="9 12" id="KW-0464">Manganese</keyword>
<dbReference type="GO" id="GO:0009231">
    <property type="term" value="P:riboflavin biosynthetic process"/>
    <property type="evidence" value="ECO:0007669"/>
    <property type="project" value="UniProtKB-UniPathway"/>
</dbReference>
<evidence type="ECO:0000256" key="12">
    <source>
        <dbReference type="RuleBase" id="RU003843"/>
    </source>
</evidence>
<dbReference type="UniPathway" id="UPA00275">
    <property type="reaction ID" value="UER00399"/>
</dbReference>
<organism evidence="13 14">
    <name type="scientific">Amanita thiersii Skay4041</name>
    <dbReference type="NCBI Taxonomy" id="703135"/>
    <lineage>
        <taxon>Eukaryota</taxon>
        <taxon>Fungi</taxon>
        <taxon>Dikarya</taxon>
        <taxon>Basidiomycota</taxon>
        <taxon>Agaricomycotina</taxon>
        <taxon>Agaricomycetes</taxon>
        <taxon>Agaricomycetidae</taxon>
        <taxon>Agaricales</taxon>
        <taxon>Pluteineae</taxon>
        <taxon>Amanitaceae</taxon>
        <taxon>Amanita</taxon>
    </lineage>
</organism>
<dbReference type="OrthoDB" id="60371at2759"/>
<keyword evidence="14" id="KW-1185">Reference proteome</keyword>
<dbReference type="HAMAP" id="MF_00180">
    <property type="entry name" value="RibB"/>
    <property type="match status" value="1"/>
</dbReference>
<dbReference type="PANTHER" id="PTHR21327:SF18">
    <property type="entry name" value="3,4-DIHYDROXY-2-BUTANONE 4-PHOSPHATE SYNTHASE"/>
    <property type="match status" value="1"/>
</dbReference>
<comment type="similarity">
    <text evidence="11 12">Belongs to the DHBP synthase family.</text>
</comment>